<evidence type="ECO:0000256" key="1">
    <source>
        <dbReference type="SAM" id="MobiDB-lite"/>
    </source>
</evidence>
<dbReference type="RefSeq" id="WP_066862513.1">
    <property type="nucleotide sequence ID" value="NZ_CABKVV010000013.1"/>
</dbReference>
<reference evidence="3 4" key="1">
    <citation type="submission" date="2022-06" db="EMBL/GenBank/DDBJ databases">
        <title>Isolation of gut microbiota from human fecal samples.</title>
        <authorList>
            <person name="Pamer E.G."/>
            <person name="Barat B."/>
            <person name="Waligurski E."/>
            <person name="Medina S."/>
            <person name="Paddock L."/>
            <person name="Mostad J."/>
        </authorList>
    </citation>
    <scope>NUCLEOTIDE SEQUENCE [LARGE SCALE GENOMIC DNA]</scope>
    <source>
        <strain evidence="3 4">DFI.9.73</strain>
    </source>
</reference>
<evidence type="ECO:0000256" key="2">
    <source>
        <dbReference type="SAM" id="Phobius"/>
    </source>
</evidence>
<dbReference type="EMBL" id="JANFZH010000024">
    <property type="protein sequence ID" value="MCQ4840477.1"/>
    <property type="molecule type" value="Genomic_DNA"/>
</dbReference>
<dbReference type="Proteomes" id="UP001524473">
    <property type="component" value="Unassembled WGS sequence"/>
</dbReference>
<gene>
    <name evidence="3" type="ORF">NE695_11195</name>
</gene>
<keyword evidence="2" id="KW-0472">Membrane</keyword>
<name>A0ABT1S0L3_9FIRM</name>
<sequence length="89" mass="9561">MKKDKKAGQSGGCSGQRAVGRKPRSVPPSAGFKGGKKVSAGKLLLALVTFCNLLLSLLLAVLNRQEVIRAVRREEKVEVLLSSQKETKT</sequence>
<organism evidence="3 4">
    <name type="scientific">Neglectibacter timonensis</name>
    <dbReference type="NCBI Taxonomy" id="1776382"/>
    <lineage>
        <taxon>Bacteria</taxon>
        <taxon>Bacillati</taxon>
        <taxon>Bacillota</taxon>
        <taxon>Clostridia</taxon>
        <taxon>Eubacteriales</taxon>
        <taxon>Oscillospiraceae</taxon>
        <taxon>Neglectibacter</taxon>
    </lineage>
</organism>
<comment type="caution">
    <text evidence="3">The sequence shown here is derived from an EMBL/GenBank/DDBJ whole genome shotgun (WGS) entry which is preliminary data.</text>
</comment>
<evidence type="ECO:0000313" key="4">
    <source>
        <dbReference type="Proteomes" id="UP001524473"/>
    </source>
</evidence>
<evidence type="ECO:0000313" key="3">
    <source>
        <dbReference type="EMBL" id="MCQ4840477.1"/>
    </source>
</evidence>
<dbReference type="GeneID" id="90531904"/>
<feature type="transmembrane region" description="Helical" evidence="2">
    <location>
        <begin position="43"/>
        <end position="62"/>
    </location>
</feature>
<protein>
    <submittedName>
        <fullName evidence="3">Uncharacterized protein</fullName>
    </submittedName>
</protein>
<keyword evidence="2" id="KW-0812">Transmembrane</keyword>
<keyword evidence="4" id="KW-1185">Reference proteome</keyword>
<proteinExistence type="predicted"/>
<accession>A0ABT1S0L3</accession>
<keyword evidence="2" id="KW-1133">Transmembrane helix</keyword>
<feature type="region of interest" description="Disordered" evidence="1">
    <location>
        <begin position="1"/>
        <end position="35"/>
    </location>
</feature>